<dbReference type="EMBL" id="GBRH01225434">
    <property type="protein sequence ID" value="JAD72461.1"/>
    <property type="molecule type" value="Transcribed_RNA"/>
</dbReference>
<protein>
    <submittedName>
        <fullName evidence="1">Uncharacterized protein</fullName>
    </submittedName>
</protein>
<reference evidence="1" key="2">
    <citation type="journal article" date="2015" name="Data Brief">
        <title>Shoot transcriptome of the giant reed, Arundo donax.</title>
        <authorList>
            <person name="Barrero R.A."/>
            <person name="Guerrero F.D."/>
            <person name="Moolhuijzen P."/>
            <person name="Goolsby J.A."/>
            <person name="Tidwell J."/>
            <person name="Bellgard S.E."/>
            <person name="Bellgard M.I."/>
        </authorList>
    </citation>
    <scope>NUCLEOTIDE SEQUENCE</scope>
    <source>
        <tissue evidence="1">Shoot tissue taken approximately 20 cm above the soil surface</tissue>
    </source>
</reference>
<accession>A0A0A9CA64</accession>
<sequence length="37" mass="4233">MQGPERTASVSFFSFPVEILYASQFHLRSKLKTNSNN</sequence>
<organism evidence="1">
    <name type="scientific">Arundo donax</name>
    <name type="common">Giant reed</name>
    <name type="synonym">Donax arundinaceus</name>
    <dbReference type="NCBI Taxonomy" id="35708"/>
    <lineage>
        <taxon>Eukaryota</taxon>
        <taxon>Viridiplantae</taxon>
        <taxon>Streptophyta</taxon>
        <taxon>Embryophyta</taxon>
        <taxon>Tracheophyta</taxon>
        <taxon>Spermatophyta</taxon>
        <taxon>Magnoliopsida</taxon>
        <taxon>Liliopsida</taxon>
        <taxon>Poales</taxon>
        <taxon>Poaceae</taxon>
        <taxon>PACMAD clade</taxon>
        <taxon>Arundinoideae</taxon>
        <taxon>Arundineae</taxon>
        <taxon>Arundo</taxon>
    </lineage>
</organism>
<dbReference type="AlphaFoldDB" id="A0A0A9CA64"/>
<reference evidence="1" key="1">
    <citation type="submission" date="2014-09" db="EMBL/GenBank/DDBJ databases">
        <authorList>
            <person name="Magalhaes I.L.F."/>
            <person name="Oliveira U."/>
            <person name="Santos F.R."/>
            <person name="Vidigal T.H.D.A."/>
            <person name="Brescovit A.D."/>
            <person name="Santos A.J."/>
        </authorList>
    </citation>
    <scope>NUCLEOTIDE SEQUENCE</scope>
    <source>
        <tissue evidence="1">Shoot tissue taken approximately 20 cm above the soil surface</tissue>
    </source>
</reference>
<name>A0A0A9CA64_ARUDO</name>
<proteinExistence type="predicted"/>
<evidence type="ECO:0000313" key="1">
    <source>
        <dbReference type="EMBL" id="JAD72461.1"/>
    </source>
</evidence>